<evidence type="ECO:0000259" key="3">
    <source>
        <dbReference type="PROSITE" id="PS50801"/>
    </source>
</evidence>
<dbReference type="SUPFAM" id="SSF52091">
    <property type="entry name" value="SpoIIaa-like"/>
    <property type="match status" value="1"/>
</dbReference>
<dbReference type="STRING" id="1479485.DA73_0234915"/>
<dbReference type="EMBL" id="JHEG02000059">
    <property type="protein sequence ID" value="KIE06557.1"/>
    <property type="molecule type" value="Genomic_DNA"/>
</dbReference>
<dbReference type="InterPro" id="IPR002645">
    <property type="entry name" value="STAS_dom"/>
</dbReference>
<proteinExistence type="inferred from homology"/>
<dbReference type="InterPro" id="IPR003658">
    <property type="entry name" value="Anti-sigma_ant"/>
</dbReference>
<keyword evidence="6" id="KW-1185">Reference proteome</keyword>
<comment type="similarity">
    <text evidence="1 2">Belongs to the anti-sigma-factor antagonist family.</text>
</comment>
<evidence type="ECO:0000256" key="2">
    <source>
        <dbReference type="RuleBase" id="RU003749"/>
    </source>
</evidence>
<reference evidence="5" key="1">
    <citation type="journal article" date="2015" name="Genome Announc.">
        <title>Draft Genome Sequence of Tolypothrix boutellei Strain VB521301.</title>
        <authorList>
            <person name="Chandrababunaidu M.M."/>
            <person name="Singh D."/>
            <person name="Sen D."/>
            <person name="Bhan S."/>
            <person name="Das S."/>
            <person name="Gupta A."/>
            <person name="Adhikary S.P."/>
            <person name="Tripathy S."/>
        </authorList>
    </citation>
    <scope>NUCLEOTIDE SEQUENCE</scope>
    <source>
        <strain evidence="5">VB521301</strain>
    </source>
</reference>
<dbReference type="Pfam" id="PF01740">
    <property type="entry name" value="STAS"/>
    <property type="match status" value="1"/>
</dbReference>
<dbReference type="InterPro" id="IPR036513">
    <property type="entry name" value="STAS_dom_sf"/>
</dbReference>
<dbReference type="AlphaFoldDB" id="A0A0C1MWA1"/>
<dbReference type="EMBL" id="JHEG04000001">
    <property type="protein sequence ID" value="KAF3890133.1"/>
    <property type="molecule type" value="Genomic_DNA"/>
</dbReference>
<gene>
    <name evidence="5" type="ORF">DA73_0234915</name>
    <name evidence="4" type="ORF">DA73_0400035260</name>
</gene>
<dbReference type="RefSeq" id="WP_038092821.1">
    <property type="nucleotide sequence ID" value="NZ_JHEG04000001.1"/>
</dbReference>
<evidence type="ECO:0000313" key="4">
    <source>
        <dbReference type="EMBL" id="KAF3890133.1"/>
    </source>
</evidence>
<dbReference type="PROSITE" id="PS50801">
    <property type="entry name" value="STAS"/>
    <property type="match status" value="1"/>
</dbReference>
<dbReference type="NCBIfam" id="TIGR00377">
    <property type="entry name" value="ant_ant_sig"/>
    <property type="match status" value="1"/>
</dbReference>
<dbReference type="GO" id="GO:0043856">
    <property type="term" value="F:anti-sigma factor antagonist activity"/>
    <property type="evidence" value="ECO:0007669"/>
    <property type="project" value="InterPro"/>
</dbReference>
<reference evidence="4" key="2">
    <citation type="submission" date="2019-11" db="EMBL/GenBank/DDBJ databases">
        <title>Improved Assembly of Tolypothrix boutellei genome.</title>
        <authorList>
            <person name="Sarangi A.N."/>
            <person name="Mukherjee M."/>
            <person name="Ghosh S."/>
            <person name="Singh D."/>
            <person name="Das A."/>
            <person name="Kant S."/>
            <person name="Prusty A."/>
            <person name="Tripathy S."/>
        </authorList>
    </citation>
    <scope>NUCLEOTIDE SEQUENCE</scope>
    <source>
        <strain evidence="4">VB521301</strain>
    </source>
</reference>
<evidence type="ECO:0000313" key="5">
    <source>
        <dbReference type="EMBL" id="KIE06557.1"/>
    </source>
</evidence>
<name>A0A0C1MWA1_9CYAN</name>
<evidence type="ECO:0000256" key="1">
    <source>
        <dbReference type="ARBA" id="ARBA00009013"/>
    </source>
</evidence>
<dbReference type="PANTHER" id="PTHR33495">
    <property type="entry name" value="ANTI-SIGMA FACTOR ANTAGONIST TM_1081-RELATED-RELATED"/>
    <property type="match status" value="1"/>
</dbReference>
<sequence length="107" mass="12312">MNSIVKVLQPYGILNRSSSNELRREVQDIMTDKTDIVLLDLSNVSFIDSSGLGALISVMKVVRSGNAKFYICSMNDQVRMLFELTKMDRIFEHFTDREEFTRQVLTT</sequence>
<dbReference type="PANTHER" id="PTHR33495:SF2">
    <property type="entry name" value="ANTI-SIGMA FACTOR ANTAGONIST TM_1081-RELATED"/>
    <property type="match status" value="1"/>
</dbReference>
<dbReference type="OrthoDB" id="9796601at2"/>
<dbReference type="CDD" id="cd07043">
    <property type="entry name" value="STAS_anti-anti-sigma_factors"/>
    <property type="match status" value="1"/>
</dbReference>
<protein>
    <recommendedName>
        <fullName evidence="2">Anti-sigma factor antagonist</fullName>
    </recommendedName>
</protein>
<dbReference type="Gene3D" id="3.30.750.24">
    <property type="entry name" value="STAS domain"/>
    <property type="match status" value="1"/>
</dbReference>
<accession>A0A0C1MWA1</accession>
<evidence type="ECO:0000313" key="6">
    <source>
        <dbReference type="Proteomes" id="UP000029738"/>
    </source>
</evidence>
<comment type="caution">
    <text evidence="5">The sequence shown here is derived from an EMBL/GenBank/DDBJ whole genome shotgun (WGS) entry which is preliminary data.</text>
</comment>
<organism evidence="5">
    <name type="scientific">Tolypothrix bouteillei VB521301</name>
    <dbReference type="NCBI Taxonomy" id="1479485"/>
    <lineage>
        <taxon>Bacteria</taxon>
        <taxon>Bacillati</taxon>
        <taxon>Cyanobacteriota</taxon>
        <taxon>Cyanophyceae</taxon>
        <taxon>Nostocales</taxon>
        <taxon>Tolypothrichaceae</taxon>
        <taxon>Tolypothrix</taxon>
    </lineage>
</organism>
<dbReference type="Proteomes" id="UP000029738">
    <property type="component" value="Unassembled WGS sequence"/>
</dbReference>
<feature type="domain" description="STAS" evidence="3">
    <location>
        <begin position="1"/>
        <end position="107"/>
    </location>
</feature>